<evidence type="ECO:0000256" key="18">
    <source>
        <dbReference type="SAM" id="Phobius"/>
    </source>
</evidence>
<reference evidence="21" key="1">
    <citation type="submission" date="2013-03" db="EMBL/GenBank/DDBJ databases">
        <authorList>
            <person name="Jeffery W."/>
            <person name="Warren W."/>
            <person name="Wilson R.K."/>
        </authorList>
    </citation>
    <scope>NUCLEOTIDE SEQUENCE</scope>
    <source>
        <strain evidence="21">female</strain>
    </source>
</reference>
<evidence type="ECO:0000256" key="7">
    <source>
        <dbReference type="ARBA" id="ARBA00022824"/>
    </source>
</evidence>
<dbReference type="InterPro" id="IPR023610">
    <property type="entry name" value="PInositol-4/5-P-5/4-kinase"/>
</dbReference>
<keyword evidence="7" id="KW-0256">Endoplasmic reticulum</keyword>
<dbReference type="SUPFAM" id="SSF56104">
    <property type="entry name" value="SAICAR synthase-like"/>
    <property type="match status" value="1"/>
</dbReference>
<evidence type="ECO:0000256" key="2">
    <source>
        <dbReference type="ARBA" id="ARBA00004496"/>
    </source>
</evidence>
<dbReference type="InterPro" id="IPR002498">
    <property type="entry name" value="PInositol-4-P-4/5-kinase_core"/>
</dbReference>
<organism evidence="20 21">
    <name type="scientific">Astyanax mexicanus</name>
    <name type="common">Blind cave fish</name>
    <name type="synonym">Astyanax fasciatus mexicanus</name>
    <dbReference type="NCBI Taxonomy" id="7994"/>
    <lineage>
        <taxon>Eukaryota</taxon>
        <taxon>Metazoa</taxon>
        <taxon>Chordata</taxon>
        <taxon>Craniata</taxon>
        <taxon>Vertebrata</taxon>
        <taxon>Euteleostomi</taxon>
        <taxon>Actinopterygii</taxon>
        <taxon>Neopterygii</taxon>
        <taxon>Teleostei</taxon>
        <taxon>Ostariophysi</taxon>
        <taxon>Characiformes</taxon>
        <taxon>Characoidei</taxon>
        <taxon>Acestrorhamphidae</taxon>
        <taxon>Acestrorhamphinae</taxon>
        <taxon>Astyanax</taxon>
    </lineage>
</organism>
<evidence type="ECO:0000256" key="8">
    <source>
        <dbReference type="ARBA" id="ARBA00022840"/>
    </source>
</evidence>
<dbReference type="InterPro" id="IPR027483">
    <property type="entry name" value="PInositol-4-P-4/5-kinase_C_sf"/>
</dbReference>
<dbReference type="Bgee" id="ENSAMXG00000039381">
    <property type="expression patterns" value="Expressed in olfactory epithelium and 3 other cell types or tissues"/>
</dbReference>
<dbReference type="Ensembl" id="ENSAMXT00000042743.1">
    <property type="protein sequence ID" value="ENSAMXP00000044987.1"/>
    <property type="gene ID" value="ENSAMXG00000039381.1"/>
</dbReference>
<comment type="catalytic activity">
    <reaction evidence="10">
        <text>1,2-dihexadecanoyl-sn-glycero-3-phospho-(1D-myo-inositol-5-phosphate) + ATP = 1,2-dihexadecanoyl-sn-glycero-3-phospho-(1D-myo-inositol-4,5-bisphosphate) + ADP + H(+)</text>
        <dbReference type="Rhea" id="RHEA:55992"/>
        <dbReference type="ChEBI" id="CHEBI:15378"/>
        <dbReference type="ChEBI" id="CHEBI:30616"/>
        <dbReference type="ChEBI" id="CHEBI:83423"/>
        <dbReference type="ChEBI" id="CHEBI:84968"/>
        <dbReference type="ChEBI" id="CHEBI:456216"/>
    </reaction>
    <physiologicalReaction direction="left-to-right" evidence="10">
        <dbReference type="Rhea" id="RHEA:55993"/>
    </physiologicalReaction>
</comment>
<dbReference type="GO" id="GO:0046854">
    <property type="term" value="P:phosphatidylinositol phosphate biosynthetic process"/>
    <property type="evidence" value="ECO:0007669"/>
    <property type="project" value="TreeGrafter"/>
</dbReference>
<dbReference type="STRING" id="7994.ENSAMXP00000044987"/>
<dbReference type="GO" id="GO:0016309">
    <property type="term" value="F:1-phosphatidylinositol-5-phosphate 4-kinase activity"/>
    <property type="evidence" value="ECO:0007669"/>
    <property type="project" value="UniProtKB-EC"/>
</dbReference>
<evidence type="ECO:0000256" key="5">
    <source>
        <dbReference type="ARBA" id="ARBA00022741"/>
    </source>
</evidence>
<feature type="transmembrane region" description="Helical" evidence="18">
    <location>
        <begin position="81"/>
        <end position="103"/>
    </location>
</feature>
<dbReference type="AlphaFoldDB" id="A0A3B1JRG5"/>
<dbReference type="InterPro" id="IPR027484">
    <property type="entry name" value="PInositol-4-P-5-kinase_N"/>
</dbReference>
<keyword evidence="9" id="KW-0443">Lipid metabolism</keyword>
<evidence type="ECO:0000256" key="10">
    <source>
        <dbReference type="ARBA" id="ARBA00036478"/>
    </source>
</evidence>
<dbReference type="GO" id="GO:0005886">
    <property type="term" value="C:plasma membrane"/>
    <property type="evidence" value="ECO:0007669"/>
    <property type="project" value="TreeGrafter"/>
</dbReference>
<accession>A0A3B1JRG5</accession>
<keyword evidence="21" id="KW-1185">Reference proteome</keyword>
<evidence type="ECO:0000256" key="17">
    <source>
        <dbReference type="SAM" id="MobiDB-lite"/>
    </source>
</evidence>
<keyword evidence="6 16" id="KW-0418">Kinase</keyword>
<proteinExistence type="predicted"/>
<evidence type="ECO:0000256" key="16">
    <source>
        <dbReference type="PROSITE-ProRule" id="PRU00781"/>
    </source>
</evidence>
<evidence type="ECO:0000256" key="1">
    <source>
        <dbReference type="ARBA" id="ARBA00004240"/>
    </source>
</evidence>
<name>A0A3B1JRG5_ASTMX</name>
<evidence type="ECO:0000256" key="4">
    <source>
        <dbReference type="ARBA" id="ARBA00022679"/>
    </source>
</evidence>
<keyword evidence="8 16" id="KW-0067">ATP-binding</keyword>
<evidence type="ECO:0000256" key="14">
    <source>
        <dbReference type="ARBA" id="ARBA00039392"/>
    </source>
</evidence>
<dbReference type="GO" id="GO:0016308">
    <property type="term" value="F:1-phosphatidylinositol-4-phosphate 5-kinase activity"/>
    <property type="evidence" value="ECO:0007669"/>
    <property type="project" value="TreeGrafter"/>
</dbReference>
<keyword evidence="5 16" id="KW-0547">Nucleotide-binding</keyword>
<evidence type="ECO:0000256" key="12">
    <source>
        <dbReference type="ARBA" id="ARBA00036950"/>
    </source>
</evidence>
<dbReference type="InParanoid" id="A0A3B1JRG5"/>
<dbReference type="Gene3D" id="3.30.800.10">
    <property type="entry name" value="Phosphatidylinositol Phosphate Kinase II Beta"/>
    <property type="match status" value="1"/>
</dbReference>
<keyword evidence="18" id="KW-1133">Transmembrane helix</keyword>
<dbReference type="PANTHER" id="PTHR23086:SF35">
    <property type="entry name" value="PHOSPHATIDYLINOSITOL 5-PHOSPHATE 4-KINASE TYPE-2 GAMMA"/>
    <property type="match status" value="1"/>
</dbReference>
<feature type="compositionally biased region" description="Low complexity" evidence="17">
    <location>
        <begin position="300"/>
        <end position="315"/>
    </location>
</feature>
<evidence type="ECO:0000259" key="19">
    <source>
        <dbReference type="PROSITE" id="PS51455"/>
    </source>
</evidence>
<comment type="catalytic activity">
    <reaction evidence="11">
        <text>a 1,2-diacyl-sn-glycero-3-phospho-(1D-myo-inositol-5-phosphate) + ATP = a 1,2-diacyl-sn-glycero-3-phospho-(1D-myo-inositol-4,5-bisphosphate) + ADP + H(+)</text>
        <dbReference type="Rhea" id="RHEA:12280"/>
        <dbReference type="ChEBI" id="CHEBI:15378"/>
        <dbReference type="ChEBI" id="CHEBI:30616"/>
        <dbReference type="ChEBI" id="CHEBI:57795"/>
        <dbReference type="ChEBI" id="CHEBI:58456"/>
        <dbReference type="ChEBI" id="CHEBI:456216"/>
        <dbReference type="EC" id="2.7.1.149"/>
    </reaction>
    <physiologicalReaction direction="left-to-right" evidence="11">
        <dbReference type="Rhea" id="RHEA:12281"/>
    </physiologicalReaction>
</comment>
<comment type="catalytic activity">
    <reaction evidence="12">
        <text>1,2-dihexadecanoyl-sn-glycero-3-phospho-(1D-myo-inositol-5-phosphate) + GTP = 1,2-dihexadecanoyl-sn-glycero-3-phospho-(1D-myo-inositol-4,5-bisphosphate) + GDP + H(+)</text>
        <dbReference type="Rhea" id="RHEA:55964"/>
        <dbReference type="ChEBI" id="CHEBI:15378"/>
        <dbReference type="ChEBI" id="CHEBI:37565"/>
        <dbReference type="ChEBI" id="CHEBI:58189"/>
        <dbReference type="ChEBI" id="CHEBI:83423"/>
        <dbReference type="ChEBI" id="CHEBI:84968"/>
    </reaction>
    <physiologicalReaction direction="left-to-right" evidence="12">
        <dbReference type="Rhea" id="RHEA:55965"/>
    </physiologicalReaction>
</comment>
<keyword evidence="4 16" id="KW-0808">Transferase</keyword>
<dbReference type="Pfam" id="PF01504">
    <property type="entry name" value="PIP5K"/>
    <property type="match status" value="1"/>
</dbReference>
<reference evidence="20" key="4">
    <citation type="submission" date="2025-09" db="UniProtKB">
        <authorList>
            <consortium name="Ensembl"/>
        </authorList>
    </citation>
    <scope>IDENTIFICATION</scope>
</reference>
<dbReference type="GeneTree" id="ENSGT00940000156890"/>
<protein>
    <recommendedName>
        <fullName evidence="14">Phosphatidylinositol 5-phosphate 4-kinase type-2 gamma</fullName>
        <ecNumber evidence="13">2.7.1.149</ecNumber>
    </recommendedName>
    <alternativeName>
        <fullName evidence="15">Phosphatidylinositol 5-phosphate 4-kinase type II gamma</fullName>
    </alternativeName>
</protein>
<sequence>KTRKKISQNIRAESQTKHENMMWTNAQLNIRIPGSSSVLKCSSGPHTEEPTGNCPDTPDGQSVPGTAGYQVEQCIQNSCTLYYICFMYIYIYNIYIYIIYIYVHIVQVSLARSPPIRDGSGQDERVLTSYDRTLIIKQISSEEVEDMHHILSEYHQHIVTCHGITLLPQFLGMYRVTVDNEDTYLTVTRSMFSHRLTIHRKYDLKGSLVSREASDKEKVKELPTFKDMDFRNNMQRIYLSDEEKEKLMEKLNRDVEFLVRSKIMDYSLLLGIHDLERAEREEEEEFEESTCEEEEESENGVSAGSPAVVSPSTSPEGIAEYDPYVDVYAIQSAAGAPQREVYFMGLIKHSDTLRHQEESSACSKNRETWGSAEISTFISNIIAY</sequence>
<feature type="compositionally biased region" description="Acidic residues" evidence="17">
    <location>
        <begin position="281"/>
        <end position="298"/>
    </location>
</feature>
<feature type="domain" description="PIPK" evidence="19">
    <location>
        <begin position="11"/>
        <end position="384"/>
    </location>
</feature>
<keyword evidence="18" id="KW-0812">Transmembrane</keyword>
<keyword evidence="3" id="KW-0963">Cytoplasm</keyword>
<evidence type="ECO:0000256" key="15">
    <source>
        <dbReference type="ARBA" id="ARBA00041993"/>
    </source>
</evidence>
<dbReference type="Proteomes" id="UP000018467">
    <property type="component" value="Unassembled WGS sequence"/>
</dbReference>
<evidence type="ECO:0000313" key="21">
    <source>
        <dbReference type="Proteomes" id="UP000018467"/>
    </source>
</evidence>
<keyword evidence="18" id="KW-0472">Membrane</keyword>
<comment type="subcellular location">
    <subcellularLocation>
        <location evidence="2">Cytoplasm</location>
    </subcellularLocation>
    <subcellularLocation>
        <location evidence="1">Endoplasmic reticulum</location>
    </subcellularLocation>
</comment>
<evidence type="ECO:0000256" key="6">
    <source>
        <dbReference type="ARBA" id="ARBA00022777"/>
    </source>
</evidence>
<dbReference type="SMART" id="SM00330">
    <property type="entry name" value="PIPKc"/>
    <property type="match status" value="1"/>
</dbReference>
<dbReference type="Gene3D" id="3.30.810.10">
    <property type="entry name" value="2-Layer Sandwich"/>
    <property type="match status" value="1"/>
</dbReference>
<evidence type="ECO:0000256" key="9">
    <source>
        <dbReference type="ARBA" id="ARBA00023098"/>
    </source>
</evidence>
<feature type="region of interest" description="Disordered" evidence="17">
    <location>
        <begin position="279"/>
        <end position="315"/>
    </location>
</feature>
<evidence type="ECO:0000256" key="3">
    <source>
        <dbReference type="ARBA" id="ARBA00022490"/>
    </source>
</evidence>
<evidence type="ECO:0000256" key="11">
    <source>
        <dbReference type="ARBA" id="ARBA00036698"/>
    </source>
</evidence>
<dbReference type="PANTHER" id="PTHR23086">
    <property type="entry name" value="PHOSPHATIDYLINOSITOL-4-PHOSPHATE 5-KINASE"/>
    <property type="match status" value="1"/>
</dbReference>
<evidence type="ECO:0000313" key="20">
    <source>
        <dbReference type="Ensembl" id="ENSAMXP00000044987.1"/>
    </source>
</evidence>
<feature type="region of interest" description="Disordered" evidence="17">
    <location>
        <begin position="40"/>
        <end position="60"/>
    </location>
</feature>
<dbReference type="GO" id="GO:0005783">
    <property type="term" value="C:endoplasmic reticulum"/>
    <property type="evidence" value="ECO:0007669"/>
    <property type="project" value="UniProtKB-SubCell"/>
</dbReference>
<dbReference type="PROSITE" id="PS51455">
    <property type="entry name" value="PIPK"/>
    <property type="match status" value="1"/>
</dbReference>
<dbReference type="EC" id="2.7.1.149" evidence="13"/>
<reference evidence="21" key="2">
    <citation type="journal article" date="2014" name="Nat. Commun.">
        <title>The cavefish genome reveals candidate genes for eye loss.</title>
        <authorList>
            <person name="McGaugh S.E."/>
            <person name="Gross J.B."/>
            <person name="Aken B."/>
            <person name="Blin M."/>
            <person name="Borowsky R."/>
            <person name="Chalopin D."/>
            <person name="Hinaux H."/>
            <person name="Jeffery W.R."/>
            <person name="Keene A."/>
            <person name="Ma L."/>
            <person name="Minx P."/>
            <person name="Murphy D."/>
            <person name="O'Quin K.E."/>
            <person name="Retaux S."/>
            <person name="Rohner N."/>
            <person name="Searle S.M."/>
            <person name="Stahl B.A."/>
            <person name="Tabin C."/>
            <person name="Volff J.N."/>
            <person name="Yoshizawa M."/>
            <person name="Warren W.C."/>
        </authorList>
    </citation>
    <scope>NUCLEOTIDE SEQUENCE [LARGE SCALE GENOMIC DNA]</scope>
    <source>
        <strain evidence="21">female</strain>
    </source>
</reference>
<evidence type="ECO:0000256" key="13">
    <source>
        <dbReference type="ARBA" id="ARBA00039039"/>
    </source>
</evidence>
<reference evidence="20" key="3">
    <citation type="submission" date="2025-08" db="UniProtKB">
        <authorList>
            <consortium name="Ensembl"/>
        </authorList>
    </citation>
    <scope>IDENTIFICATION</scope>
</reference>
<dbReference type="GO" id="GO:0005524">
    <property type="term" value="F:ATP binding"/>
    <property type="evidence" value="ECO:0007669"/>
    <property type="project" value="UniProtKB-UniRule"/>
</dbReference>